<comment type="similarity">
    <text evidence="2">Belongs to the cytochrome P450 family.</text>
</comment>
<reference evidence="7" key="3">
    <citation type="submission" date="2025-04" db="UniProtKB">
        <authorList>
            <consortium name="RefSeq"/>
        </authorList>
    </citation>
    <scope>IDENTIFICATION</scope>
    <source>
        <strain evidence="7">CBS 781.70</strain>
    </source>
</reference>
<keyword evidence="4" id="KW-0408">Iron</keyword>
<evidence type="ECO:0000256" key="3">
    <source>
        <dbReference type="ARBA" id="ARBA00022723"/>
    </source>
</evidence>
<name>A0A6G1FUK6_9PEZI</name>
<dbReference type="InterPro" id="IPR001128">
    <property type="entry name" value="Cyt_P450"/>
</dbReference>
<evidence type="ECO:0000313" key="5">
    <source>
        <dbReference type="EMBL" id="KAF1809575.1"/>
    </source>
</evidence>
<dbReference type="SUPFAM" id="SSF48264">
    <property type="entry name" value="Cytochrome P450"/>
    <property type="match status" value="1"/>
</dbReference>
<dbReference type="GO" id="GO:0020037">
    <property type="term" value="F:heme binding"/>
    <property type="evidence" value="ECO:0007669"/>
    <property type="project" value="InterPro"/>
</dbReference>
<evidence type="ECO:0000313" key="7">
    <source>
        <dbReference type="RefSeq" id="XP_033531206.1"/>
    </source>
</evidence>
<proteinExistence type="inferred from homology"/>
<evidence type="ECO:0000256" key="4">
    <source>
        <dbReference type="ARBA" id="ARBA00023004"/>
    </source>
</evidence>
<dbReference type="GO" id="GO:0016705">
    <property type="term" value="F:oxidoreductase activity, acting on paired donors, with incorporation or reduction of molecular oxygen"/>
    <property type="evidence" value="ECO:0007669"/>
    <property type="project" value="InterPro"/>
</dbReference>
<dbReference type="GO" id="GO:0004497">
    <property type="term" value="F:monooxygenase activity"/>
    <property type="evidence" value="ECO:0007669"/>
    <property type="project" value="InterPro"/>
</dbReference>
<dbReference type="PANTHER" id="PTHR24305:SF232">
    <property type="entry name" value="P450, PUTATIVE (EUROFUNG)-RELATED"/>
    <property type="match status" value="1"/>
</dbReference>
<dbReference type="OrthoDB" id="10029320at2759"/>
<dbReference type="InterPro" id="IPR050121">
    <property type="entry name" value="Cytochrome_P450_monoxygenase"/>
</dbReference>
<dbReference type="Gene3D" id="1.10.630.10">
    <property type="entry name" value="Cytochrome P450"/>
    <property type="match status" value="1"/>
</dbReference>
<dbReference type="InterPro" id="IPR036396">
    <property type="entry name" value="Cyt_P450_sf"/>
</dbReference>
<reference evidence="7" key="2">
    <citation type="submission" date="2020-04" db="EMBL/GenBank/DDBJ databases">
        <authorList>
            <consortium name="NCBI Genome Project"/>
        </authorList>
    </citation>
    <scope>NUCLEOTIDE SEQUENCE</scope>
    <source>
        <strain evidence="7">CBS 781.70</strain>
    </source>
</reference>
<dbReference type="GeneID" id="54414515"/>
<reference evidence="5 7" key="1">
    <citation type="submission" date="2020-01" db="EMBL/GenBank/DDBJ databases">
        <authorList>
            <consortium name="DOE Joint Genome Institute"/>
            <person name="Haridas S."/>
            <person name="Albert R."/>
            <person name="Binder M."/>
            <person name="Bloem J."/>
            <person name="Labutti K."/>
            <person name="Salamov A."/>
            <person name="Andreopoulos B."/>
            <person name="Baker S.E."/>
            <person name="Barry K."/>
            <person name="Bills G."/>
            <person name="Bluhm B.H."/>
            <person name="Cannon C."/>
            <person name="Castanera R."/>
            <person name="Culley D.E."/>
            <person name="Daum C."/>
            <person name="Ezra D."/>
            <person name="Gonzalez J.B."/>
            <person name="Henrissat B."/>
            <person name="Kuo A."/>
            <person name="Liang C."/>
            <person name="Lipzen A."/>
            <person name="Lutzoni F."/>
            <person name="Magnuson J."/>
            <person name="Mondo S."/>
            <person name="Nolan M."/>
            <person name="Ohm R."/>
            <person name="Pangilinan J."/>
            <person name="Park H.-J."/>
            <person name="Ramirez L."/>
            <person name="Alfaro M."/>
            <person name="Sun H."/>
            <person name="Tritt A."/>
            <person name="Yoshinaga Y."/>
            <person name="Zwiers L.-H."/>
            <person name="Turgeon B.G."/>
            <person name="Goodwin S.B."/>
            <person name="Spatafora J.W."/>
            <person name="Crous P.W."/>
            <person name="Grigoriev I.V."/>
        </authorList>
    </citation>
    <scope>NUCLEOTIDE SEQUENCE</scope>
    <source>
        <strain evidence="5 7">CBS 781.70</strain>
    </source>
</reference>
<dbReference type="RefSeq" id="XP_033531206.1">
    <property type="nucleotide sequence ID" value="XM_033673945.1"/>
</dbReference>
<dbReference type="Proteomes" id="UP000504638">
    <property type="component" value="Unplaced"/>
</dbReference>
<keyword evidence="3" id="KW-0479">Metal-binding</keyword>
<dbReference type="PANTHER" id="PTHR24305">
    <property type="entry name" value="CYTOCHROME P450"/>
    <property type="match status" value="1"/>
</dbReference>
<evidence type="ECO:0000256" key="1">
    <source>
        <dbReference type="ARBA" id="ARBA00001971"/>
    </source>
</evidence>
<gene>
    <name evidence="5 7" type="ORF">P152DRAFT_153142</name>
</gene>
<organism evidence="5">
    <name type="scientific">Eremomyces bilateralis CBS 781.70</name>
    <dbReference type="NCBI Taxonomy" id="1392243"/>
    <lineage>
        <taxon>Eukaryota</taxon>
        <taxon>Fungi</taxon>
        <taxon>Dikarya</taxon>
        <taxon>Ascomycota</taxon>
        <taxon>Pezizomycotina</taxon>
        <taxon>Dothideomycetes</taxon>
        <taxon>Dothideomycetes incertae sedis</taxon>
        <taxon>Eremomycetales</taxon>
        <taxon>Eremomycetaceae</taxon>
        <taxon>Eremomyces</taxon>
    </lineage>
</organism>
<dbReference type="Pfam" id="PF00067">
    <property type="entry name" value="p450"/>
    <property type="match status" value="1"/>
</dbReference>
<dbReference type="AlphaFoldDB" id="A0A6G1FUK6"/>
<dbReference type="GO" id="GO:0005506">
    <property type="term" value="F:iron ion binding"/>
    <property type="evidence" value="ECO:0007669"/>
    <property type="project" value="InterPro"/>
</dbReference>
<evidence type="ECO:0008006" key="8">
    <source>
        <dbReference type="Google" id="ProtNLM"/>
    </source>
</evidence>
<sequence length="396" mass="45884">MATPLNHQDSNGLVNRTRGIITCNDFGRDNRLAARMQPNKRLVQSFGIQNSFTTDDPKIYSEFKRSAVKVMKKYDWQDMGQIRDLCQSYVAAELHKHGDKVYLASLIQFSTLKIVFRMFFADETDHIESESAQDAIRLLARRTNEIWITSKEENNSEWGNEVEMYQALRKVLQDQGKHDPLNKATNPFNKILPAYETMWRVVLRGLLEVKFRDAPDQQIWLQTLERMRQDLSRADFQDRRSGHPSAKDIVKETLRLYPPTRHIYRDFTDIDGQAEGKMVADVERCHHNMAVFSDDPFRFRPELWQMFNEEGNVERKLKKIELEAGFMPFGAGNFECPASSTGFGFRMIALLIGSLAHCIGNDWNLDWAGEEQPPLGEKLNSKRDAYLQLKLIRKSA</sequence>
<keyword evidence="6" id="KW-1185">Reference proteome</keyword>
<evidence type="ECO:0000313" key="6">
    <source>
        <dbReference type="Proteomes" id="UP000504638"/>
    </source>
</evidence>
<accession>A0A6G1FUK6</accession>
<dbReference type="EMBL" id="ML975171">
    <property type="protein sequence ID" value="KAF1809575.1"/>
    <property type="molecule type" value="Genomic_DNA"/>
</dbReference>
<comment type="cofactor">
    <cofactor evidence="1">
        <name>heme</name>
        <dbReference type="ChEBI" id="CHEBI:30413"/>
    </cofactor>
</comment>
<evidence type="ECO:0000256" key="2">
    <source>
        <dbReference type="ARBA" id="ARBA00010617"/>
    </source>
</evidence>
<protein>
    <recommendedName>
        <fullName evidence="8">Cytochrome P450</fullName>
    </recommendedName>
</protein>